<dbReference type="InParanoid" id="B9RV71"/>
<sequence>MPREAEAVVSRTKPSRFFFAWAEDCQSLKKFTWWKEVGGKPYMKVQLDRALANAE</sequence>
<proteinExistence type="predicted"/>
<evidence type="ECO:0000313" key="2">
    <source>
        <dbReference type="Proteomes" id="UP000008311"/>
    </source>
</evidence>
<organism evidence="1 2">
    <name type="scientific">Ricinus communis</name>
    <name type="common">Castor bean</name>
    <dbReference type="NCBI Taxonomy" id="3988"/>
    <lineage>
        <taxon>Eukaryota</taxon>
        <taxon>Viridiplantae</taxon>
        <taxon>Streptophyta</taxon>
        <taxon>Embryophyta</taxon>
        <taxon>Tracheophyta</taxon>
        <taxon>Spermatophyta</taxon>
        <taxon>Magnoliopsida</taxon>
        <taxon>eudicotyledons</taxon>
        <taxon>Gunneridae</taxon>
        <taxon>Pentapetalae</taxon>
        <taxon>rosids</taxon>
        <taxon>fabids</taxon>
        <taxon>Malpighiales</taxon>
        <taxon>Euphorbiaceae</taxon>
        <taxon>Acalyphoideae</taxon>
        <taxon>Acalypheae</taxon>
        <taxon>Ricinus</taxon>
    </lineage>
</organism>
<keyword evidence="2" id="KW-1185">Reference proteome</keyword>
<gene>
    <name evidence="1" type="ORF">RCOM_0900570</name>
</gene>
<dbReference type="AlphaFoldDB" id="B9RV71"/>
<protein>
    <submittedName>
        <fullName evidence="1">Uncharacterized protein</fullName>
    </submittedName>
</protein>
<dbReference type="EMBL" id="EQ973818">
    <property type="protein sequence ID" value="EEF44804.1"/>
    <property type="molecule type" value="Genomic_DNA"/>
</dbReference>
<accession>B9RV71</accession>
<dbReference type="Proteomes" id="UP000008311">
    <property type="component" value="Unassembled WGS sequence"/>
</dbReference>
<reference evidence="2" key="1">
    <citation type="journal article" date="2010" name="Nat. Biotechnol.">
        <title>Draft genome sequence of the oilseed species Ricinus communis.</title>
        <authorList>
            <person name="Chan A.P."/>
            <person name="Crabtree J."/>
            <person name="Zhao Q."/>
            <person name="Lorenzi H."/>
            <person name="Orvis J."/>
            <person name="Puiu D."/>
            <person name="Melake-Berhan A."/>
            <person name="Jones K.M."/>
            <person name="Redman J."/>
            <person name="Chen G."/>
            <person name="Cahoon E.B."/>
            <person name="Gedil M."/>
            <person name="Stanke M."/>
            <person name="Haas B.J."/>
            <person name="Wortman J.R."/>
            <person name="Fraser-Liggett C.M."/>
            <person name="Ravel J."/>
            <person name="Rabinowicz P.D."/>
        </authorList>
    </citation>
    <scope>NUCLEOTIDE SEQUENCE [LARGE SCALE GENOMIC DNA]</scope>
    <source>
        <strain evidence="2">cv. Hale</strain>
    </source>
</reference>
<evidence type="ECO:0000313" key="1">
    <source>
        <dbReference type="EMBL" id="EEF44804.1"/>
    </source>
</evidence>
<name>B9RV71_RICCO</name>